<evidence type="ECO:0000313" key="1">
    <source>
        <dbReference type="EMBL" id="KAJ8921924.1"/>
    </source>
</evidence>
<evidence type="ECO:0000313" key="2">
    <source>
        <dbReference type="Proteomes" id="UP001159042"/>
    </source>
</evidence>
<protein>
    <submittedName>
        <fullName evidence="1">Uncharacterized protein</fullName>
    </submittedName>
</protein>
<name>A0AAV8W628_9CUCU</name>
<sequence>MRNEDVILLGDKFVLFASFQGFYRMSSLMKQKVVVRAWETWAFSSGYLFPPEVQNVTLSGLKNRLSESRDWQK</sequence>
<accession>A0AAV8W628</accession>
<proteinExistence type="predicted"/>
<comment type="caution">
    <text evidence="1">The sequence shown here is derived from an EMBL/GenBank/DDBJ whole genome shotgun (WGS) entry which is preliminary data.</text>
</comment>
<dbReference type="AlphaFoldDB" id="A0AAV8W628"/>
<dbReference type="Proteomes" id="UP001159042">
    <property type="component" value="Unassembled WGS sequence"/>
</dbReference>
<organism evidence="1 2">
    <name type="scientific">Exocentrus adspersus</name>
    <dbReference type="NCBI Taxonomy" id="1586481"/>
    <lineage>
        <taxon>Eukaryota</taxon>
        <taxon>Metazoa</taxon>
        <taxon>Ecdysozoa</taxon>
        <taxon>Arthropoda</taxon>
        <taxon>Hexapoda</taxon>
        <taxon>Insecta</taxon>
        <taxon>Pterygota</taxon>
        <taxon>Neoptera</taxon>
        <taxon>Endopterygota</taxon>
        <taxon>Coleoptera</taxon>
        <taxon>Polyphaga</taxon>
        <taxon>Cucujiformia</taxon>
        <taxon>Chrysomeloidea</taxon>
        <taxon>Cerambycidae</taxon>
        <taxon>Lamiinae</taxon>
        <taxon>Acanthocinini</taxon>
        <taxon>Exocentrus</taxon>
    </lineage>
</organism>
<gene>
    <name evidence="1" type="ORF">NQ315_008558</name>
</gene>
<reference evidence="1 2" key="1">
    <citation type="journal article" date="2023" name="Insect Mol. Biol.">
        <title>Genome sequencing provides insights into the evolution of gene families encoding plant cell wall-degrading enzymes in longhorned beetles.</title>
        <authorList>
            <person name="Shin N.R."/>
            <person name="Okamura Y."/>
            <person name="Kirsch R."/>
            <person name="Pauchet Y."/>
        </authorList>
    </citation>
    <scope>NUCLEOTIDE SEQUENCE [LARGE SCALE GENOMIC DNA]</scope>
    <source>
        <strain evidence="1">EAD_L_NR</strain>
    </source>
</reference>
<dbReference type="EMBL" id="JANEYG010000008">
    <property type="protein sequence ID" value="KAJ8921924.1"/>
    <property type="molecule type" value="Genomic_DNA"/>
</dbReference>
<keyword evidence="2" id="KW-1185">Reference proteome</keyword>